<keyword evidence="1" id="KW-0808">Transferase</keyword>
<comment type="caution">
    <text evidence="2">The sequence shown here is derived from an EMBL/GenBank/DDBJ whole genome shotgun (WGS) entry which is preliminary data.</text>
</comment>
<dbReference type="EMBL" id="AJXZ01000022">
    <property type="protein sequence ID" value="EIM75078.1"/>
    <property type="molecule type" value="Genomic_DNA"/>
</dbReference>
<accession>I5BZS6</accession>
<sequence length="400" mass="42950">MNIGGLRAIMNNPPLKGVRVIELARILAGPWAGQVLADLGADVIKVENPNGGDDTRKWGPPFVEGADGENLSAAYYHSCNRGKRSIALDFSRPEEAEKLKKLIATADVLIENFKLGGLKKYGLDYESLKAINPRLVYCSITGFGQTGPYAPRAGYDFIIQGMSGLMSITGAPGGEPQKVGVAVSDIFTGLYSVIAIQAALRHAEATGEGQMIDMALLDSQVAVLANQNMNYLISGNSPVQMGNAHMNIAPYEVLPVKDGHIILAVGNDGQFQRFCKIVGLGDLPEDERFATNPARVANRVALRERIVATLTGWEKAEFLGKCDANAVPASPINTIEEMFDDPQVKARGMQLSLDDGHGTALPSVRAPIALSKTPLSYERPSPRLGEHTAEILREIGDDSE</sequence>
<dbReference type="InterPro" id="IPR003673">
    <property type="entry name" value="CoA-Trfase_fam_III"/>
</dbReference>
<protein>
    <submittedName>
        <fullName evidence="2">L-carnitine dehydratase/bile acid-inducible protein F</fullName>
    </submittedName>
</protein>
<dbReference type="PATRIC" id="fig|1189611.3.peg.1940"/>
<organism evidence="2 3">
    <name type="scientific">Nitratireductor aquibiodomus RA22</name>
    <dbReference type="NCBI Taxonomy" id="1189611"/>
    <lineage>
        <taxon>Bacteria</taxon>
        <taxon>Pseudomonadati</taxon>
        <taxon>Pseudomonadota</taxon>
        <taxon>Alphaproteobacteria</taxon>
        <taxon>Hyphomicrobiales</taxon>
        <taxon>Phyllobacteriaceae</taxon>
        <taxon>Nitratireductor</taxon>
    </lineage>
</organism>
<dbReference type="InterPro" id="IPR023606">
    <property type="entry name" value="CoA-Trfase_III_dom_1_sf"/>
</dbReference>
<dbReference type="Gene3D" id="3.30.1540.10">
    <property type="entry name" value="formyl-coa transferase, domain 3"/>
    <property type="match status" value="1"/>
</dbReference>
<evidence type="ECO:0000313" key="3">
    <source>
        <dbReference type="Proteomes" id="UP000004622"/>
    </source>
</evidence>
<proteinExistence type="predicted"/>
<dbReference type="GO" id="GO:0008410">
    <property type="term" value="F:CoA-transferase activity"/>
    <property type="evidence" value="ECO:0007669"/>
    <property type="project" value="TreeGrafter"/>
</dbReference>
<dbReference type="Gene3D" id="3.40.50.10540">
    <property type="entry name" value="Crotonobetainyl-coa:carnitine coa-transferase, domain 1"/>
    <property type="match status" value="1"/>
</dbReference>
<dbReference type="PANTHER" id="PTHR48207">
    <property type="entry name" value="SUCCINATE--HYDROXYMETHYLGLUTARATE COA-TRANSFERASE"/>
    <property type="match status" value="1"/>
</dbReference>
<dbReference type="Pfam" id="PF02515">
    <property type="entry name" value="CoA_transf_3"/>
    <property type="match status" value="1"/>
</dbReference>
<dbReference type="SUPFAM" id="SSF89796">
    <property type="entry name" value="CoA-transferase family III (CaiB/BaiF)"/>
    <property type="match status" value="1"/>
</dbReference>
<evidence type="ECO:0000313" key="2">
    <source>
        <dbReference type="EMBL" id="EIM75078.1"/>
    </source>
</evidence>
<dbReference type="AlphaFoldDB" id="I5BZS6"/>
<dbReference type="InterPro" id="IPR044855">
    <property type="entry name" value="CoA-Trfase_III_dom3_sf"/>
</dbReference>
<dbReference type="STRING" id="204799.GCA_001696575_00335"/>
<dbReference type="InterPro" id="IPR050483">
    <property type="entry name" value="CoA-transferase_III_domain"/>
</dbReference>
<dbReference type="Proteomes" id="UP000004622">
    <property type="component" value="Unassembled WGS sequence"/>
</dbReference>
<name>I5BZS6_9HYPH</name>
<gene>
    <name evidence="2" type="ORF">A33O_09549</name>
</gene>
<dbReference type="PANTHER" id="PTHR48207:SF3">
    <property type="entry name" value="SUCCINATE--HYDROXYMETHYLGLUTARATE COA-TRANSFERASE"/>
    <property type="match status" value="1"/>
</dbReference>
<reference evidence="2 3" key="1">
    <citation type="journal article" date="2012" name="J. Bacteriol.">
        <title>Genome Sequence of Nitratireductor aquibiodomus Strain RA22.</title>
        <authorList>
            <person name="Singh A."/>
            <person name="Jangir P.K."/>
            <person name="Kumari C."/>
            <person name="Sharma R."/>
        </authorList>
    </citation>
    <scope>NUCLEOTIDE SEQUENCE [LARGE SCALE GENOMIC DNA]</scope>
    <source>
        <strain evidence="2 3">RA22</strain>
    </source>
</reference>
<evidence type="ECO:0000256" key="1">
    <source>
        <dbReference type="ARBA" id="ARBA00022679"/>
    </source>
</evidence>